<dbReference type="STRING" id="574651.SAMN04487968_10285"/>
<name>A0A1I1EJB0_9ACTN</name>
<evidence type="ECO:0000313" key="1">
    <source>
        <dbReference type="EMBL" id="SFB86702.1"/>
    </source>
</evidence>
<dbReference type="AlphaFoldDB" id="A0A1I1EJB0"/>
<organism evidence="1 2">
    <name type="scientific">Nocardioides terrae</name>
    <dbReference type="NCBI Taxonomy" id="574651"/>
    <lineage>
        <taxon>Bacteria</taxon>
        <taxon>Bacillati</taxon>
        <taxon>Actinomycetota</taxon>
        <taxon>Actinomycetes</taxon>
        <taxon>Propionibacteriales</taxon>
        <taxon>Nocardioidaceae</taxon>
        <taxon>Nocardioides</taxon>
    </lineage>
</organism>
<gene>
    <name evidence="1" type="ORF">SAMN04487968_10285</name>
</gene>
<sequence>MFENLSIPVGPSSCAEATTAKEAAYRIDYPLPAARNTRIIALDSEAAAIVRGASELEWGQARFYETSDPGTDLVTMDGRTVSLEGEIAESNTIVMVSASGENAAAMAHLGEVCYNRGIMTAGLAMTPGNLDSDALHNLRPHARVLLVPAEPDDLVELLWATRA</sequence>
<keyword evidence="2" id="KW-1185">Reference proteome</keyword>
<proteinExistence type="predicted"/>
<evidence type="ECO:0008006" key="3">
    <source>
        <dbReference type="Google" id="ProtNLM"/>
    </source>
</evidence>
<protein>
    <recommendedName>
        <fullName evidence="3">3-methyl-2-oxobutanoate hydroxymethyltransferase</fullName>
    </recommendedName>
</protein>
<dbReference type="RefSeq" id="WP_091120177.1">
    <property type="nucleotide sequence ID" value="NZ_FOLB01000002.1"/>
</dbReference>
<dbReference type="OrthoDB" id="3576951at2"/>
<reference evidence="1 2" key="1">
    <citation type="submission" date="2016-10" db="EMBL/GenBank/DDBJ databases">
        <authorList>
            <person name="de Groot N.N."/>
        </authorList>
    </citation>
    <scope>NUCLEOTIDE SEQUENCE [LARGE SCALE GENOMIC DNA]</scope>
    <source>
        <strain evidence="1 2">CGMCC 1.7056</strain>
    </source>
</reference>
<evidence type="ECO:0000313" key="2">
    <source>
        <dbReference type="Proteomes" id="UP000198832"/>
    </source>
</evidence>
<dbReference type="EMBL" id="FOLB01000002">
    <property type="protein sequence ID" value="SFB86702.1"/>
    <property type="molecule type" value="Genomic_DNA"/>
</dbReference>
<accession>A0A1I1EJB0</accession>
<dbReference type="Proteomes" id="UP000198832">
    <property type="component" value="Unassembled WGS sequence"/>
</dbReference>